<evidence type="ECO:0000256" key="3">
    <source>
        <dbReference type="ARBA" id="ARBA00022598"/>
    </source>
</evidence>
<dbReference type="GO" id="GO:0031177">
    <property type="term" value="F:phosphopantetheine binding"/>
    <property type="evidence" value="ECO:0007669"/>
    <property type="project" value="TreeGrafter"/>
</dbReference>
<dbReference type="KEGG" id="mbrn:26247672"/>
<dbReference type="PANTHER" id="PTHR45527">
    <property type="entry name" value="NONRIBOSOMAL PEPTIDE SYNTHETASE"/>
    <property type="match status" value="1"/>
</dbReference>
<dbReference type="OrthoDB" id="4937939at2759"/>
<dbReference type="InterPro" id="IPR020845">
    <property type="entry name" value="AMP-binding_CS"/>
</dbReference>
<dbReference type="InterPro" id="IPR000873">
    <property type="entry name" value="AMP-dep_synth/lig_dom"/>
</dbReference>
<dbReference type="EMBL" id="CP058935">
    <property type="protein sequence ID" value="QLI70165.1"/>
    <property type="molecule type" value="Genomic_DNA"/>
</dbReference>
<feature type="domain" description="AMP-dependent synthetase/ligase" evidence="5">
    <location>
        <begin position="205"/>
        <end position="330"/>
    </location>
</feature>
<dbReference type="GO" id="GO:0044550">
    <property type="term" value="P:secondary metabolite biosynthetic process"/>
    <property type="evidence" value="ECO:0007669"/>
    <property type="project" value="TreeGrafter"/>
</dbReference>
<keyword evidence="3" id="KW-0436">Ligase</keyword>
<evidence type="ECO:0000313" key="7">
    <source>
        <dbReference type="Proteomes" id="UP000510686"/>
    </source>
</evidence>
<keyword evidence="1" id="KW-0596">Phosphopantetheine</keyword>
<dbReference type="AlphaFoldDB" id="A0A7D5Z220"/>
<dbReference type="GO" id="GO:0016874">
    <property type="term" value="F:ligase activity"/>
    <property type="evidence" value="ECO:0007669"/>
    <property type="project" value="UniProtKB-KW"/>
</dbReference>
<dbReference type="SUPFAM" id="SSF56801">
    <property type="entry name" value="Acetyl-CoA synthetase-like"/>
    <property type="match status" value="1"/>
</dbReference>
<dbReference type="SUPFAM" id="SSF52777">
    <property type="entry name" value="CoA-dependent acyltransferases"/>
    <property type="match status" value="1"/>
</dbReference>
<proteinExistence type="inferred from homology"/>
<accession>A0A7D5Z220</accession>
<keyword evidence="7" id="KW-1185">Reference proteome</keyword>
<evidence type="ECO:0000256" key="2">
    <source>
        <dbReference type="ARBA" id="ARBA00022553"/>
    </source>
</evidence>
<dbReference type="PANTHER" id="PTHR45527:SF11">
    <property type="entry name" value="NONRIBOSOMAL PEPTIDE SYNTHETASE 5"/>
    <property type="match status" value="1"/>
</dbReference>
<dbReference type="GO" id="GO:0043041">
    <property type="term" value="P:amino acid activation for nonribosomal peptide biosynthetic process"/>
    <property type="evidence" value="ECO:0007669"/>
    <property type="project" value="TreeGrafter"/>
</dbReference>
<organism evidence="6 7">
    <name type="scientific">Metarhizium brunneum</name>
    <dbReference type="NCBI Taxonomy" id="500148"/>
    <lineage>
        <taxon>Eukaryota</taxon>
        <taxon>Fungi</taxon>
        <taxon>Dikarya</taxon>
        <taxon>Ascomycota</taxon>
        <taxon>Pezizomycotina</taxon>
        <taxon>Sordariomycetes</taxon>
        <taxon>Hypocreomycetidae</taxon>
        <taxon>Hypocreales</taxon>
        <taxon>Clavicipitaceae</taxon>
        <taxon>Metarhizium</taxon>
    </lineage>
</organism>
<keyword evidence="2" id="KW-0597">Phosphoprotein</keyword>
<reference evidence="6 7" key="1">
    <citation type="submission" date="2020-07" db="EMBL/GenBank/DDBJ databases">
        <title>Telomere length de novo assembly of all 7 chromosomes of the fungus, Metarhizium brunneum, using a novel assembly pipeline.</title>
        <authorList>
            <person name="Saud z."/>
            <person name="Kortsinoglou A."/>
            <person name="Kouvelis V.N."/>
            <person name="Butt T.M."/>
        </authorList>
    </citation>
    <scope>NUCLEOTIDE SEQUENCE [LARGE SCALE GENOMIC DNA]</scope>
    <source>
        <strain evidence="6 7">4556</strain>
    </source>
</reference>
<dbReference type="PROSITE" id="PS00455">
    <property type="entry name" value="AMP_BINDING"/>
    <property type="match status" value="1"/>
</dbReference>
<dbReference type="Gene3D" id="3.40.50.980">
    <property type="match status" value="1"/>
</dbReference>
<gene>
    <name evidence="6" type="primary">dtxS1_1</name>
    <name evidence="6" type="ORF">G6M90_00g080200</name>
</gene>
<protein>
    <submittedName>
        <fullName evidence="6">Nonribosomal peptide synthetase dtxS1</fullName>
    </submittedName>
</protein>
<dbReference type="InterPro" id="IPR020459">
    <property type="entry name" value="AMP-binding"/>
</dbReference>
<name>A0A7D5Z220_9HYPO</name>
<dbReference type="RefSeq" id="XP_014539508.1">
    <property type="nucleotide sequence ID" value="XM_014684022.1"/>
</dbReference>
<comment type="similarity">
    <text evidence="4">Belongs to the NRP synthetase family.</text>
</comment>
<evidence type="ECO:0000256" key="4">
    <source>
        <dbReference type="ARBA" id="ARBA00029454"/>
    </source>
</evidence>
<sequence length="334" mass="36554">MRSRSSGQIKRACFAVTTPRRGSAVAGIDKMAGPTITTMPVVVELDRDQSIAEYLSQIHEQAVSMVPYEYYELGRIQKKTTCLELTRVLDNQPGMVGSFSLVTECSYNRLKHTISLSALYDPMLMQRQEVNGMLGQLSWMIAGLNRHSAGLSTIQSTIWSLAEQHDFSQFVAWNKTPQCCTKTCLHELIEISAAHTAAVAVKETLVRRLGIGPGDLVPLCFETSASIMVAIMGVLKAGAGYILLNTSHPISRLEFIIQEVKAKVVIVSALQHNSLRFSVHTLALASPFPFITPTWAQTPHEARLATPSDVAYVIFTSGSTGQPKGVMIKHVPQA</sequence>
<evidence type="ECO:0000259" key="5">
    <source>
        <dbReference type="Pfam" id="PF00501"/>
    </source>
</evidence>
<dbReference type="Gene3D" id="3.30.559.30">
    <property type="entry name" value="Nonribosomal peptide synthetase, condensation domain"/>
    <property type="match status" value="1"/>
</dbReference>
<dbReference type="Proteomes" id="UP000510686">
    <property type="component" value="Chromosome 4"/>
</dbReference>
<dbReference type="PRINTS" id="PR00154">
    <property type="entry name" value="AMPBINDING"/>
</dbReference>
<dbReference type="GeneID" id="26247672"/>
<dbReference type="GO" id="GO:0005737">
    <property type="term" value="C:cytoplasm"/>
    <property type="evidence" value="ECO:0007669"/>
    <property type="project" value="TreeGrafter"/>
</dbReference>
<evidence type="ECO:0000256" key="1">
    <source>
        <dbReference type="ARBA" id="ARBA00022450"/>
    </source>
</evidence>
<evidence type="ECO:0000313" key="6">
    <source>
        <dbReference type="EMBL" id="QLI70165.1"/>
    </source>
</evidence>
<dbReference type="Pfam" id="PF00501">
    <property type="entry name" value="AMP-binding"/>
    <property type="match status" value="1"/>
</dbReference>